<dbReference type="InterPro" id="IPR008974">
    <property type="entry name" value="TRAF-like"/>
</dbReference>
<feature type="region of interest" description="Disordered" evidence="1">
    <location>
        <begin position="70"/>
        <end position="98"/>
    </location>
</feature>
<dbReference type="PROSITE" id="PS00972">
    <property type="entry name" value="USP_1"/>
    <property type="match status" value="1"/>
</dbReference>
<evidence type="ECO:0000256" key="1">
    <source>
        <dbReference type="SAM" id="MobiDB-lite"/>
    </source>
</evidence>
<dbReference type="InterPro" id="IPR002083">
    <property type="entry name" value="MATH/TRAF_dom"/>
</dbReference>
<dbReference type="InterPro" id="IPR001394">
    <property type="entry name" value="Peptidase_C19_UCH"/>
</dbReference>
<dbReference type="SUPFAM" id="SSF49599">
    <property type="entry name" value="TRAF domain-like"/>
    <property type="match status" value="1"/>
</dbReference>
<proteinExistence type="predicted"/>
<feature type="domain" description="MATH" evidence="2">
    <location>
        <begin position="153"/>
        <end position="289"/>
    </location>
</feature>
<evidence type="ECO:0000259" key="2">
    <source>
        <dbReference type="PROSITE" id="PS50144"/>
    </source>
</evidence>
<dbReference type="EMBL" id="JADAQX010000297">
    <property type="protein sequence ID" value="KAF8820809.1"/>
    <property type="molecule type" value="Genomic_DNA"/>
</dbReference>
<feature type="compositionally biased region" description="Low complexity" evidence="1">
    <location>
        <begin position="419"/>
        <end position="429"/>
    </location>
</feature>
<keyword evidence="4" id="KW-1185">Reference proteome</keyword>
<reference evidence="3 4" key="1">
    <citation type="journal article" date="2020" name="bioRxiv">
        <title>Metabolic contributions of an alphaproteobacterial endosymbiont in the apicomplexan Cardiosporidium cionae.</title>
        <authorList>
            <person name="Hunter E.S."/>
            <person name="Paight C.J."/>
            <person name="Lane C.E."/>
        </authorList>
    </citation>
    <scope>NUCLEOTIDE SEQUENCE [LARGE SCALE GENOMIC DNA]</scope>
    <source>
        <strain evidence="3">ESH_2018</strain>
    </source>
</reference>
<dbReference type="SUPFAM" id="SSF54001">
    <property type="entry name" value="Cysteine proteinases"/>
    <property type="match status" value="1"/>
</dbReference>
<gene>
    <name evidence="3" type="ORF">IE077_002800</name>
</gene>
<feature type="region of interest" description="Disordered" evidence="1">
    <location>
        <begin position="397"/>
        <end position="436"/>
    </location>
</feature>
<dbReference type="CDD" id="cd00121">
    <property type="entry name" value="MATH"/>
    <property type="match status" value="1"/>
</dbReference>
<dbReference type="Gene3D" id="3.90.70.10">
    <property type="entry name" value="Cysteine proteinases"/>
    <property type="match status" value="1"/>
</dbReference>
<dbReference type="Pfam" id="PF22486">
    <property type="entry name" value="MATH_2"/>
    <property type="match status" value="1"/>
</dbReference>
<accession>A0ABQ7J9Z8</accession>
<organism evidence="3 4">
    <name type="scientific">Cardiosporidium cionae</name>
    <dbReference type="NCBI Taxonomy" id="476202"/>
    <lineage>
        <taxon>Eukaryota</taxon>
        <taxon>Sar</taxon>
        <taxon>Alveolata</taxon>
        <taxon>Apicomplexa</taxon>
        <taxon>Aconoidasida</taxon>
        <taxon>Nephromycida</taxon>
        <taxon>Cardiosporidium</taxon>
    </lineage>
</organism>
<dbReference type="Gene3D" id="2.60.210.10">
    <property type="entry name" value="Apoptosis, Tumor Necrosis Factor Receptor Associated Protein 2, Chain A"/>
    <property type="match status" value="1"/>
</dbReference>
<dbReference type="InterPro" id="IPR018200">
    <property type="entry name" value="USP_CS"/>
</dbReference>
<evidence type="ECO:0000313" key="4">
    <source>
        <dbReference type="Proteomes" id="UP000823046"/>
    </source>
</evidence>
<dbReference type="Pfam" id="PF00443">
    <property type="entry name" value="UCH"/>
    <property type="match status" value="1"/>
</dbReference>
<dbReference type="InterPro" id="IPR038765">
    <property type="entry name" value="Papain-like_cys_pep_sf"/>
</dbReference>
<dbReference type="Proteomes" id="UP000823046">
    <property type="component" value="Unassembled WGS sequence"/>
</dbReference>
<comment type="caution">
    <text evidence="3">The sequence shown here is derived from an EMBL/GenBank/DDBJ whole genome shotgun (WGS) entry which is preliminary data.</text>
</comment>
<evidence type="ECO:0000313" key="3">
    <source>
        <dbReference type="EMBL" id="KAF8820809.1"/>
    </source>
</evidence>
<name>A0ABQ7J9Z8_9APIC</name>
<dbReference type="PROSITE" id="PS50144">
    <property type="entry name" value="MATH"/>
    <property type="match status" value="1"/>
</dbReference>
<protein>
    <recommendedName>
        <fullName evidence="2">MATH domain-containing protein</fullName>
    </recommendedName>
</protein>
<sequence length="461" mass="53277">MADIFLHKRRFPVCIAPRLTLRFSSFKRSHRLWIGPSFISMNDLPEIGADAEELSNDDTGKDIQYEDILGENEKSDENTKTSPPNGIADIMEDSPEERRSWMNDRGVIGSRLSSSYPHYRISENSYVEAPRWPAQSLALENAFNGRNLPPPKENELEFVLTNMHQRFLSPGDDDPIYTDFYVLPNFKFRLMIYLAFGRNQFYDSGQYVSVFLQAAKMDDWSEPWGFTAVNYYIMAVNQRDYRESKYREDKFAFNTEETDRGWKEFLLHSDVLCGHFLTGDDSLIFRSGVCPIGCESDRVIGDHTYISRPITGFVGLRNHGATCYMNVLLQILYHIGSFRKAVFQMNFKEVQVFGMKIFKIFKQKQKYTKKRTCSGSAGYDVMMEDEANFNKANVFNNEERDSPSDILQNPKEFGEAELEGSSTGGSESENCSMDDFAELTEDDYREILKEEEEEKKQPPRK</sequence>